<feature type="region of interest" description="Disordered" evidence="1">
    <location>
        <begin position="93"/>
        <end position="119"/>
    </location>
</feature>
<feature type="compositionally biased region" description="Polar residues" evidence="1">
    <location>
        <begin position="48"/>
        <end position="65"/>
    </location>
</feature>
<dbReference type="AlphaFoldDB" id="A0A9Q4H8V9"/>
<feature type="region of interest" description="Disordered" evidence="1">
    <location>
        <begin position="17"/>
        <end position="36"/>
    </location>
</feature>
<feature type="non-terminal residue" evidence="2">
    <location>
        <position position="119"/>
    </location>
</feature>
<dbReference type="RefSeq" id="WP_267992295.1">
    <property type="nucleotide sequence ID" value="NZ_JAPQFC010001079.1"/>
</dbReference>
<reference evidence="2" key="2">
    <citation type="submission" date="2022-12" db="EMBL/GenBank/DDBJ databases">
        <authorList>
            <person name="Kardos G."/>
            <person name="Sarkozi R."/>
            <person name="Laczko L."/>
            <person name="Marton S."/>
            <person name="Makrai L."/>
            <person name="Banyai K."/>
            <person name="Fodor L."/>
        </authorList>
    </citation>
    <scope>NUCLEOTIDE SEQUENCE</scope>
    <source>
        <strain evidence="2">84/14</strain>
    </source>
</reference>
<dbReference type="EMBL" id="JAPQFC010001079">
    <property type="protein sequence ID" value="MCY6525003.1"/>
    <property type="molecule type" value="Genomic_DNA"/>
</dbReference>
<sequence length="119" mass="12749">PNPPIVENPVDPLKWSTEVSVIENEPTKSRPDESLKVETAVDPVLPSEVSSSNDSVIEDPSSNDTVAEESASCDTLTEENKDDTIQVLFISTDSDERLGNAPIPLSQEGTSSGSYPAVY</sequence>
<accession>A0A9Q4H8V9</accession>
<comment type="caution">
    <text evidence="2">The sequence shown here is derived from an EMBL/GenBank/DDBJ whole genome shotgun (WGS) entry which is preliminary data.</text>
</comment>
<name>A0A9Q4H8V9_ACTPL</name>
<evidence type="ECO:0000313" key="3">
    <source>
        <dbReference type="Proteomes" id="UP001077788"/>
    </source>
</evidence>
<evidence type="ECO:0000313" key="2">
    <source>
        <dbReference type="EMBL" id="MCY6525003.1"/>
    </source>
</evidence>
<evidence type="ECO:0000256" key="1">
    <source>
        <dbReference type="SAM" id="MobiDB-lite"/>
    </source>
</evidence>
<gene>
    <name evidence="2" type="ORF">OYG11_12440</name>
</gene>
<protein>
    <submittedName>
        <fullName evidence="2">Uncharacterized protein</fullName>
    </submittedName>
</protein>
<feature type="non-terminal residue" evidence="2">
    <location>
        <position position="1"/>
    </location>
</feature>
<feature type="compositionally biased region" description="Polar residues" evidence="1">
    <location>
        <begin position="107"/>
        <end position="119"/>
    </location>
</feature>
<feature type="compositionally biased region" description="Basic and acidic residues" evidence="1">
    <location>
        <begin position="25"/>
        <end position="36"/>
    </location>
</feature>
<dbReference type="Proteomes" id="UP001077788">
    <property type="component" value="Unassembled WGS sequence"/>
</dbReference>
<organism evidence="2 3">
    <name type="scientific">Actinobacillus pleuropneumoniae</name>
    <name type="common">Haemophilus pleuropneumoniae</name>
    <dbReference type="NCBI Taxonomy" id="715"/>
    <lineage>
        <taxon>Bacteria</taxon>
        <taxon>Pseudomonadati</taxon>
        <taxon>Pseudomonadota</taxon>
        <taxon>Gammaproteobacteria</taxon>
        <taxon>Pasteurellales</taxon>
        <taxon>Pasteurellaceae</taxon>
        <taxon>Actinobacillus</taxon>
    </lineage>
</organism>
<reference evidence="2" key="1">
    <citation type="journal article" date="2021" name="Vet Sci">
        <title>O-Serogroups and Pathovirotypes of Escherichia coli Isolated from Post-Weaning Piglets Showing Diarrhoea and/or Oedema in South Korea.</title>
        <authorList>
            <person name="Byun J.W."/>
            <person name="Moon B.Y."/>
            <person name="Do K.H."/>
            <person name="Lee K."/>
            <person name="Lee H.Y."/>
            <person name="Kim W.I."/>
            <person name="So B."/>
            <person name="Lee W.K."/>
        </authorList>
    </citation>
    <scope>NUCLEOTIDE SEQUENCE</scope>
    <source>
        <strain evidence="2">84/14</strain>
    </source>
</reference>
<feature type="region of interest" description="Disordered" evidence="1">
    <location>
        <begin position="46"/>
        <end position="78"/>
    </location>
</feature>
<proteinExistence type="predicted"/>